<gene>
    <name evidence="2" type="ORF">Scaly_2044900</name>
</gene>
<proteinExistence type="predicted"/>
<feature type="region of interest" description="Disordered" evidence="1">
    <location>
        <begin position="1"/>
        <end position="28"/>
    </location>
</feature>
<protein>
    <submittedName>
        <fullName evidence="2">Uncharacterized protein</fullName>
    </submittedName>
</protein>
<feature type="compositionally biased region" description="Basic and acidic residues" evidence="1">
    <location>
        <begin position="1"/>
        <end position="13"/>
    </location>
</feature>
<reference evidence="2" key="1">
    <citation type="submission" date="2020-06" db="EMBL/GenBank/DDBJ databases">
        <authorList>
            <person name="Li T."/>
            <person name="Hu X."/>
            <person name="Zhang T."/>
            <person name="Song X."/>
            <person name="Zhang H."/>
            <person name="Dai N."/>
            <person name="Sheng W."/>
            <person name="Hou X."/>
            <person name="Wei L."/>
        </authorList>
    </citation>
    <scope>NUCLEOTIDE SEQUENCE</scope>
    <source>
        <strain evidence="2">KEN8</strain>
        <tissue evidence="2">Leaf</tissue>
    </source>
</reference>
<dbReference type="AlphaFoldDB" id="A0AAW2N3E0"/>
<comment type="caution">
    <text evidence="2">The sequence shown here is derived from an EMBL/GenBank/DDBJ whole genome shotgun (WGS) entry which is preliminary data.</text>
</comment>
<evidence type="ECO:0000313" key="2">
    <source>
        <dbReference type="EMBL" id="KAL0337698.1"/>
    </source>
</evidence>
<evidence type="ECO:0000256" key="1">
    <source>
        <dbReference type="SAM" id="MobiDB-lite"/>
    </source>
</evidence>
<reference evidence="2" key="2">
    <citation type="journal article" date="2024" name="Plant">
        <title>Genomic evolution and insights into agronomic trait innovations of Sesamum species.</title>
        <authorList>
            <person name="Miao H."/>
            <person name="Wang L."/>
            <person name="Qu L."/>
            <person name="Liu H."/>
            <person name="Sun Y."/>
            <person name="Le M."/>
            <person name="Wang Q."/>
            <person name="Wei S."/>
            <person name="Zheng Y."/>
            <person name="Lin W."/>
            <person name="Duan Y."/>
            <person name="Cao H."/>
            <person name="Xiong S."/>
            <person name="Wang X."/>
            <person name="Wei L."/>
            <person name="Li C."/>
            <person name="Ma Q."/>
            <person name="Ju M."/>
            <person name="Zhao R."/>
            <person name="Li G."/>
            <person name="Mu C."/>
            <person name="Tian Q."/>
            <person name="Mei H."/>
            <person name="Zhang T."/>
            <person name="Gao T."/>
            <person name="Zhang H."/>
        </authorList>
    </citation>
    <scope>NUCLEOTIDE SEQUENCE</scope>
    <source>
        <strain evidence="2">KEN8</strain>
    </source>
</reference>
<dbReference type="EMBL" id="JACGWM010000012">
    <property type="protein sequence ID" value="KAL0337698.1"/>
    <property type="molecule type" value="Genomic_DNA"/>
</dbReference>
<organism evidence="2">
    <name type="scientific">Sesamum calycinum</name>
    <dbReference type="NCBI Taxonomy" id="2727403"/>
    <lineage>
        <taxon>Eukaryota</taxon>
        <taxon>Viridiplantae</taxon>
        <taxon>Streptophyta</taxon>
        <taxon>Embryophyta</taxon>
        <taxon>Tracheophyta</taxon>
        <taxon>Spermatophyta</taxon>
        <taxon>Magnoliopsida</taxon>
        <taxon>eudicotyledons</taxon>
        <taxon>Gunneridae</taxon>
        <taxon>Pentapetalae</taxon>
        <taxon>asterids</taxon>
        <taxon>lamiids</taxon>
        <taxon>Lamiales</taxon>
        <taxon>Pedaliaceae</taxon>
        <taxon>Sesamum</taxon>
    </lineage>
</organism>
<name>A0AAW2N3E0_9LAMI</name>
<sequence length="123" mass="14549">MTNKKPAEDERTSRQRRRGRNKEKLGTRRTWAIREEKGLINALKPLMAGGWKCDNDFWNGHLAHLEVHMQRAFPHCNIKEEPYITSKIHVWKRFLNSCDNDDKKWHVGWDESGCMVTMEDDNA</sequence>
<dbReference type="PANTHER" id="PTHR46250">
    <property type="entry name" value="MYB/SANT-LIKE DNA-BINDING DOMAIN PROTEIN-RELATED"/>
    <property type="match status" value="1"/>
</dbReference>
<accession>A0AAW2N3E0</accession>